<dbReference type="OrthoDB" id="1667587at2759"/>
<dbReference type="Pfam" id="PF21032">
    <property type="entry name" value="PROPPIN"/>
    <property type="match status" value="2"/>
</dbReference>
<keyword evidence="7" id="KW-0342">GTP-binding</keyword>
<comment type="similarity">
    <text evidence="9">Belongs to the WD repeat PROPPIN family.</text>
</comment>
<dbReference type="InterPro" id="IPR039400">
    <property type="entry name" value="RagC/D"/>
</dbReference>
<dbReference type="FunFam" id="3.40.50.300:FF:000643">
    <property type="entry name" value="Small monomeric GTPase (Gtr2)"/>
    <property type="match status" value="1"/>
</dbReference>
<dbReference type="Pfam" id="PF04670">
    <property type="entry name" value="Gtr1_RagA"/>
    <property type="match status" value="1"/>
</dbReference>
<comment type="caution">
    <text evidence="11">The sequence shown here is derived from an EMBL/GenBank/DDBJ whole genome shotgun (WGS) entry which is preliminary data.</text>
</comment>
<evidence type="ECO:0000256" key="9">
    <source>
        <dbReference type="ARBA" id="ARBA00025740"/>
    </source>
</evidence>
<protein>
    <submittedName>
        <fullName evidence="11">Uncharacterized protein</fullName>
    </submittedName>
</protein>
<keyword evidence="5" id="KW-0547">Nucleotide-binding</keyword>
<reference evidence="11" key="1">
    <citation type="submission" date="2020-12" db="EMBL/GenBank/DDBJ databases">
        <title>Metabolic potential, ecology and presence of endohyphal bacteria is reflected in genomic diversity of Mucoromycotina.</title>
        <authorList>
            <person name="Muszewska A."/>
            <person name="Okrasinska A."/>
            <person name="Steczkiewicz K."/>
            <person name="Drgas O."/>
            <person name="Orlowska M."/>
            <person name="Perlinska-Lenart U."/>
            <person name="Aleksandrzak-Piekarczyk T."/>
            <person name="Szatraj K."/>
            <person name="Zielenkiewicz U."/>
            <person name="Pilsyk S."/>
            <person name="Malc E."/>
            <person name="Mieczkowski P."/>
            <person name="Kruszewska J.S."/>
            <person name="Biernat P."/>
            <person name="Pawlowska J."/>
        </authorList>
    </citation>
    <scope>NUCLEOTIDE SEQUENCE</scope>
    <source>
        <strain evidence="11">CBS 226.32</strain>
    </source>
</reference>
<comment type="catalytic activity">
    <reaction evidence="10">
        <text>GTP + H2O = GDP + phosphate + H(+)</text>
        <dbReference type="Rhea" id="RHEA:19669"/>
        <dbReference type="ChEBI" id="CHEBI:15377"/>
        <dbReference type="ChEBI" id="CHEBI:15378"/>
        <dbReference type="ChEBI" id="CHEBI:37565"/>
        <dbReference type="ChEBI" id="CHEBI:43474"/>
        <dbReference type="ChEBI" id="CHEBI:58189"/>
    </reaction>
    <physiologicalReaction direction="left-to-right" evidence="10">
        <dbReference type="Rhea" id="RHEA:19670"/>
    </physiologicalReaction>
</comment>
<comment type="similarity">
    <text evidence="2">Belongs to the GTR/RAG GTP-binding protein family.</text>
</comment>
<dbReference type="Gene3D" id="3.30.450.190">
    <property type="match status" value="1"/>
</dbReference>
<dbReference type="GO" id="GO:0005525">
    <property type="term" value="F:GTP binding"/>
    <property type="evidence" value="ECO:0007669"/>
    <property type="project" value="UniProtKB-KW"/>
</dbReference>
<dbReference type="AlphaFoldDB" id="A0A8H7V5I8"/>
<keyword evidence="6" id="KW-0378">Hydrolase</keyword>
<keyword evidence="4" id="KW-0677">Repeat</keyword>
<keyword evidence="8" id="KW-0472">Membrane</keyword>
<comment type="subcellular location">
    <subcellularLocation>
        <location evidence="1">Endomembrane system</location>
    </subcellularLocation>
</comment>
<dbReference type="InterPro" id="IPR048720">
    <property type="entry name" value="PROPPIN"/>
</dbReference>
<dbReference type="EMBL" id="JAEPRC010000206">
    <property type="protein sequence ID" value="KAG2204188.1"/>
    <property type="molecule type" value="Genomic_DNA"/>
</dbReference>
<dbReference type="GO" id="GO:0012505">
    <property type="term" value="C:endomembrane system"/>
    <property type="evidence" value="ECO:0007669"/>
    <property type="project" value="UniProtKB-SubCell"/>
</dbReference>
<evidence type="ECO:0000256" key="10">
    <source>
        <dbReference type="ARBA" id="ARBA00049117"/>
    </source>
</evidence>
<sequence>MNLSRTSASVNDAPGLLYAGFNQDYGCFAIGLDNGFRVYNCEPLIEQARDESDEGGIALVEMLYRTNYLALVGGGRNPRYPPNKVIIYDSVKGKPVLELEYKSEVKNVKLRRDRLTVVLQNKVFVYHFALPPQLLHTFETCDNEKGLAAVSTSLNHAILIIPGRQKGHLQIIDLNSLGYYISVGESDPLFTALPQNNNTNSNTRRSINVSIIAAHSGKLSCLSLNQDGSRCATTSDKGTLIRVFNTATGTLLHELRRGMDRAEIYSIAFNTESTRICVSSDKGTIHIFNLDPSVVTHVDHKPRGPTYGEVVVYPTESPTNYGLTTSGNRGSALSFMKDLLPKYFSSEWSFANAKIATESRCLVAFGNQKNSFTAICADGSCYKFYFDPRKGGECARESFYDYQNTNNDSDFVTETLDDQVLSDKPRILLMGLQRSGKSSIQRVVFGKMPPNDTLYLESTTKIQKEDITRSFIDFQIWDFPGQVDFFDEMAYDPQDIFGTVGALIFVIDAQDDYNEALHRLFTTVTSAYRVNSSITFEVLIHKVDGLSDDYKIDTQRDVQQRMSDALADAQMEYIHLTYYLTSIYDNSIYEAFSKIIQKLIRELPTLENLLNVLCSNSGIDKAYLFDTLTKIYIATDSSPVDMQSYELCSDMIDVCIDVECIYGAQGNSPNNLSLSDTPDLNNHLLDGQQTPVSLDNQVDPDSESLERRLLEHQDEQQQQQITTASSEAEASSLIKLDNGDVLYMREVNRLLVLICLLRQDNFEKHGLIDYNFQCFKEAVTEVFEFSRKRNTQQQQQE</sequence>
<gene>
    <name evidence="11" type="ORF">INT46_006072</name>
</gene>
<dbReference type="SUPFAM" id="SSF50978">
    <property type="entry name" value="WD40 repeat-like"/>
    <property type="match status" value="1"/>
</dbReference>
<keyword evidence="12" id="KW-1185">Reference proteome</keyword>
<organism evidence="11 12">
    <name type="scientific">Mucor plumbeus</name>
    <dbReference type="NCBI Taxonomy" id="97098"/>
    <lineage>
        <taxon>Eukaryota</taxon>
        <taxon>Fungi</taxon>
        <taxon>Fungi incertae sedis</taxon>
        <taxon>Mucoromycota</taxon>
        <taxon>Mucoromycotina</taxon>
        <taxon>Mucoromycetes</taxon>
        <taxon>Mucorales</taxon>
        <taxon>Mucorineae</taxon>
        <taxon>Mucoraceae</taxon>
        <taxon>Mucor</taxon>
    </lineage>
</organism>
<dbReference type="InterPro" id="IPR027417">
    <property type="entry name" value="P-loop_NTPase"/>
</dbReference>
<evidence type="ECO:0000256" key="8">
    <source>
        <dbReference type="ARBA" id="ARBA00023136"/>
    </source>
</evidence>
<dbReference type="SUPFAM" id="SSF52540">
    <property type="entry name" value="P-loop containing nucleoside triphosphate hydrolases"/>
    <property type="match status" value="1"/>
</dbReference>
<evidence type="ECO:0000313" key="11">
    <source>
        <dbReference type="EMBL" id="KAG2204188.1"/>
    </source>
</evidence>
<dbReference type="SMART" id="SM00320">
    <property type="entry name" value="WD40"/>
    <property type="match status" value="2"/>
</dbReference>
<dbReference type="InterPro" id="IPR036322">
    <property type="entry name" value="WD40_repeat_dom_sf"/>
</dbReference>
<evidence type="ECO:0000256" key="7">
    <source>
        <dbReference type="ARBA" id="ARBA00023134"/>
    </source>
</evidence>
<name>A0A8H7V5I8_9FUNG</name>
<evidence type="ECO:0000313" key="12">
    <source>
        <dbReference type="Proteomes" id="UP000650833"/>
    </source>
</evidence>
<dbReference type="GO" id="GO:1904263">
    <property type="term" value="P:positive regulation of TORC1 signaling"/>
    <property type="evidence" value="ECO:0007669"/>
    <property type="project" value="TreeGrafter"/>
</dbReference>
<evidence type="ECO:0000256" key="6">
    <source>
        <dbReference type="ARBA" id="ARBA00022801"/>
    </source>
</evidence>
<proteinExistence type="inferred from homology"/>
<dbReference type="GO" id="GO:0000329">
    <property type="term" value="C:fungal-type vacuole membrane"/>
    <property type="evidence" value="ECO:0007669"/>
    <property type="project" value="TreeGrafter"/>
</dbReference>
<evidence type="ECO:0000256" key="5">
    <source>
        <dbReference type="ARBA" id="ARBA00022741"/>
    </source>
</evidence>
<evidence type="ECO:0000256" key="3">
    <source>
        <dbReference type="ARBA" id="ARBA00022574"/>
    </source>
</evidence>
<dbReference type="GO" id="GO:0003924">
    <property type="term" value="F:GTPase activity"/>
    <property type="evidence" value="ECO:0007669"/>
    <property type="project" value="TreeGrafter"/>
</dbReference>
<evidence type="ECO:0000256" key="2">
    <source>
        <dbReference type="ARBA" id="ARBA00007756"/>
    </source>
</evidence>
<dbReference type="GO" id="GO:0010507">
    <property type="term" value="P:negative regulation of autophagy"/>
    <property type="evidence" value="ECO:0007669"/>
    <property type="project" value="TreeGrafter"/>
</dbReference>
<dbReference type="GO" id="GO:1990131">
    <property type="term" value="C:Gtr1-Gtr2 GTPase complex"/>
    <property type="evidence" value="ECO:0007669"/>
    <property type="project" value="TreeGrafter"/>
</dbReference>
<dbReference type="GO" id="GO:0009267">
    <property type="term" value="P:cellular response to starvation"/>
    <property type="evidence" value="ECO:0007669"/>
    <property type="project" value="TreeGrafter"/>
</dbReference>
<dbReference type="Gene3D" id="2.130.10.10">
    <property type="entry name" value="YVTN repeat-like/Quinoprotein amine dehydrogenase"/>
    <property type="match status" value="1"/>
</dbReference>
<dbReference type="InterPro" id="IPR006762">
    <property type="entry name" value="Gtr1_RagA"/>
</dbReference>
<dbReference type="Proteomes" id="UP000650833">
    <property type="component" value="Unassembled WGS sequence"/>
</dbReference>
<dbReference type="CDD" id="cd11385">
    <property type="entry name" value="RagC_like"/>
    <property type="match status" value="1"/>
</dbReference>
<dbReference type="PANTHER" id="PTHR11259">
    <property type="entry name" value="RAS-RELATED GTP BINDING RAG/GTR YEAST"/>
    <property type="match status" value="1"/>
</dbReference>
<accession>A0A8H7V5I8</accession>
<keyword evidence="3" id="KW-0853">WD repeat</keyword>
<evidence type="ECO:0000256" key="1">
    <source>
        <dbReference type="ARBA" id="ARBA00004308"/>
    </source>
</evidence>
<dbReference type="GO" id="GO:0005634">
    <property type="term" value="C:nucleus"/>
    <property type="evidence" value="ECO:0007669"/>
    <property type="project" value="TreeGrafter"/>
</dbReference>
<dbReference type="PANTHER" id="PTHR11259:SF2">
    <property type="entry name" value="GH16429P"/>
    <property type="match status" value="1"/>
</dbReference>
<evidence type="ECO:0000256" key="4">
    <source>
        <dbReference type="ARBA" id="ARBA00022737"/>
    </source>
</evidence>
<dbReference type="InterPro" id="IPR001680">
    <property type="entry name" value="WD40_rpt"/>
</dbReference>
<dbReference type="Gene3D" id="3.40.50.300">
    <property type="entry name" value="P-loop containing nucleotide triphosphate hydrolases"/>
    <property type="match status" value="1"/>
</dbReference>
<dbReference type="InterPro" id="IPR015943">
    <property type="entry name" value="WD40/YVTN_repeat-like_dom_sf"/>
</dbReference>